<dbReference type="PANTHER" id="PTHR32294:SF0">
    <property type="entry name" value="DNA POLYMERASE III SUBUNIT ALPHA"/>
    <property type="match status" value="1"/>
</dbReference>
<evidence type="ECO:0000256" key="2">
    <source>
        <dbReference type="ARBA" id="ARBA00022695"/>
    </source>
</evidence>
<dbReference type="GO" id="GO:0008408">
    <property type="term" value="F:3'-5' exonuclease activity"/>
    <property type="evidence" value="ECO:0007669"/>
    <property type="project" value="InterPro"/>
</dbReference>
<dbReference type="GO" id="GO:0006260">
    <property type="term" value="P:DNA replication"/>
    <property type="evidence" value="ECO:0007669"/>
    <property type="project" value="UniProtKB-KW"/>
</dbReference>
<reference evidence="6" key="1">
    <citation type="submission" date="2018-05" db="EMBL/GenBank/DDBJ databases">
        <authorList>
            <person name="Lanie J.A."/>
            <person name="Ng W.-L."/>
            <person name="Kazmierczak K.M."/>
            <person name="Andrzejewski T.M."/>
            <person name="Davidsen T.M."/>
            <person name="Wayne K.J."/>
            <person name="Tettelin H."/>
            <person name="Glass J.I."/>
            <person name="Rusch D."/>
            <person name="Podicherti R."/>
            <person name="Tsui H.-C.T."/>
            <person name="Winkler M.E."/>
        </authorList>
    </citation>
    <scope>NUCLEOTIDE SEQUENCE</scope>
</reference>
<dbReference type="NCBIfam" id="TIGR00594">
    <property type="entry name" value="polc"/>
    <property type="match status" value="1"/>
</dbReference>
<keyword evidence="1" id="KW-0808">Transferase</keyword>
<dbReference type="AlphaFoldDB" id="A0A381VYX1"/>
<dbReference type="SUPFAM" id="SSF89550">
    <property type="entry name" value="PHP domain-like"/>
    <property type="match status" value="1"/>
</dbReference>
<dbReference type="Gene3D" id="3.20.20.140">
    <property type="entry name" value="Metal-dependent hydrolases"/>
    <property type="match status" value="1"/>
</dbReference>
<dbReference type="PANTHER" id="PTHR32294">
    <property type="entry name" value="DNA POLYMERASE III SUBUNIT ALPHA"/>
    <property type="match status" value="1"/>
</dbReference>
<dbReference type="InterPro" id="IPR041931">
    <property type="entry name" value="DNA_pol3_alpha_thumb_dom"/>
</dbReference>
<sequence>MKPSNFVHLHVHTSFSLLDSSLRHGALFRRAAEFKMPAVAMTDHGNMFGAVEFFNGAKKYGLKPIIGCEVYVAPESRHDKKEKYDLRDASYHLILLAQNEKGYKNLLKLVTLGYTEGFYYKPRVDKELLAEYAEGLIALSSCGRGEVAHNVNKENIPRAIKIADQYRDIMGEGNFFLELQNHKMEYQEKINNELVKIGDKLSLPLVATNNCHYLGREDFHAHEILLCLQTGKTMSDQYRMRYPSDEYYFKSPEEMTELFRDIPEAIENTLKIAERCELEMDFDKLNFPDYPVPESYTLESYLMEQTNKGLEERFQEMTKLGITYEQSLYRQRLQEELGIIERMGYPGYFLIVWDFIDYARRNGVPVGPGRGSAAGSLVAYSLRITDIDPLKYDLLFERFLNPERVSMPDIDIDFCMTKRDDVIKYVSEKYGGSQNVAQIITFGSMNAKGVIRDVGRVLDMSYGEVDKIAKLVPNRLNISLKDAFREELRFESMKRDSEKVTELLDIALNLEGLPRHCSTHAAGVVISSKPLTNFLPLYKFPSKGKGDQDEVVTQYSMGSVEKLGLLKMDFLGLKTLTVIDNALRLIKESLAEDLDIASIPMADPETYKLLCSTRTLGIFQLESSGMRDLLKKMKPDCFEDIIALLALYRPGPLESGMVDDYIKRKHGKLKEKYELPQLKDVLKETHGVILYQEQVMRIASVLAGFSLGDADLLRRAMGKKKPEEMEAQREKFIAGAEKKNIDIKKATKVFDLMEKFAGYGFNKSHSTAYALVSYQTAYLKTHYPLQFFGALITADMDNTDKVIRYIND</sequence>
<dbReference type="NCBIfam" id="NF004226">
    <property type="entry name" value="PRK05673.1"/>
    <property type="match status" value="1"/>
</dbReference>
<dbReference type="Pfam" id="PF07733">
    <property type="entry name" value="DNA_pol3_alpha"/>
    <property type="match status" value="1"/>
</dbReference>
<accession>A0A381VYX1</accession>
<dbReference type="InterPro" id="IPR004805">
    <property type="entry name" value="DnaE2/DnaE/PolC"/>
</dbReference>
<dbReference type="InterPro" id="IPR003141">
    <property type="entry name" value="Pol/His_phosphatase_N"/>
</dbReference>
<evidence type="ECO:0000313" key="6">
    <source>
        <dbReference type="EMBL" id="SVA44827.1"/>
    </source>
</evidence>
<dbReference type="Pfam" id="PF17657">
    <property type="entry name" value="DNA_pol3_finger"/>
    <property type="match status" value="1"/>
</dbReference>
<dbReference type="GO" id="GO:0003887">
    <property type="term" value="F:DNA-directed DNA polymerase activity"/>
    <property type="evidence" value="ECO:0007669"/>
    <property type="project" value="UniProtKB-KW"/>
</dbReference>
<evidence type="ECO:0000256" key="4">
    <source>
        <dbReference type="ARBA" id="ARBA00022932"/>
    </source>
</evidence>
<keyword evidence="3" id="KW-0235">DNA replication</keyword>
<evidence type="ECO:0000256" key="1">
    <source>
        <dbReference type="ARBA" id="ARBA00022679"/>
    </source>
</evidence>
<dbReference type="CDD" id="cd12113">
    <property type="entry name" value="PHP_PolIIIA_DnaE3"/>
    <property type="match status" value="1"/>
</dbReference>
<dbReference type="EMBL" id="UINC01010042">
    <property type="protein sequence ID" value="SVA44827.1"/>
    <property type="molecule type" value="Genomic_DNA"/>
</dbReference>
<dbReference type="Pfam" id="PF02811">
    <property type="entry name" value="PHP"/>
    <property type="match status" value="1"/>
</dbReference>
<keyword evidence="4" id="KW-0239">DNA-directed DNA polymerase</keyword>
<feature type="domain" description="Polymerase/histidinol phosphatase N-terminal" evidence="5">
    <location>
        <begin position="7"/>
        <end position="74"/>
    </location>
</feature>
<dbReference type="InterPro" id="IPR040982">
    <property type="entry name" value="DNA_pol3_finger"/>
</dbReference>
<evidence type="ECO:0000256" key="3">
    <source>
        <dbReference type="ARBA" id="ARBA00022705"/>
    </source>
</evidence>
<gene>
    <name evidence="6" type="ORF">METZ01_LOCUS97681</name>
</gene>
<name>A0A381VYX1_9ZZZZ</name>
<protein>
    <recommendedName>
        <fullName evidence="5">Polymerase/histidinol phosphatase N-terminal domain-containing protein</fullName>
    </recommendedName>
</protein>
<keyword evidence="2" id="KW-0548">Nucleotidyltransferase</keyword>
<dbReference type="Gene3D" id="1.10.10.1600">
    <property type="entry name" value="Bacterial DNA polymerase III alpha subunit, thumb domain"/>
    <property type="match status" value="1"/>
</dbReference>
<dbReference type="InterPro" id="IPR011708">
    <property type="entry name" value="DNA_pol3_alpha_NTPase_dom"/>
</dbReference>
<proteinExistence type="predicted"/>
<dbReference type="SMART" id="SM00481">
    <property type="entry name" value="POLIIIAc"/>
    <property type="match status" value="1"/>
</dbReference>
<dbReference type="InterPro" id="IPR016195">
    <property type="entry name" value="Pol/histidinol_Pase-like"/>
</dbReference>
<feature type="non-terminal residue" evidence="6">
    <location>
        <position position="808"/>
    </location>
</feature>
<evidence type="ECO:0000259" key="5">
    <source>
        <dbReference type="SMART" id="SM00481"/>
    </source>
</evidence>
<organism evidence="6">
    <name type="scientific">marine metagenome</name>
    <dbReference type="NCBI Taxonomy" id="408172"/>
    <lineage>
        <taxon>unclassified sequences</taxon>
        <taxon>metagenomes</taxon>
        <taxon>ecological metagenomes</taxon>
    </lineage>
</organism>
<dbReference type="InterPro" id="IPR004013">
    <property type="entry name" value="PHP_dom"/>
</dbReference>